<evidence type="ECO:0000313" key="2">
    <source>
        <dbReference type="Proteomes" id="UP001151532"/>
    </source>
</evidence>
<comment type="caution">
    <text evidence="1">The sequence shown here is derived from an EMBL/GenBank/DDBJ whole genome shotgun (WGS) entry which is preliminary data.</text>
</comment>
<organism evidence="1 2">
    <name type="scientific">Salix purpurea</name>
    <name type="common">Purple osier willow</name>
    <dbReference type="NCBI Taxonomy" id="77065"/>
    <lineage>
        <taxon>Eukaryota</taxon>
        <taxon>Viridiplantae</taxon>
        <taxon>Streptophyta</taxon>
        <taxon>Embryophyta</taxon>
        <taxon>Tracheophyta</taxon>
        <taxon>Spermatophyta</taxon>
        <taxon>Magnoliopsida</taxon>
        <taxon>eudicotyledons</taxon>
        <taxon>Gunneridae</taxon>
        <taxon>Pentapetalae</taxon>
        <taxon>rosids</taxon>
        <taxon>fabids</taxon>
        <taxon>Malpighiales</taxon>
        <taxon>Salicaceae</taxon>
        <taxon>Saliceae</taxon>
        <taxon>Salix</taxon>
    </lineage>
</organism>
<dbReference type="Proteomes" id="UP001151532">
    <property type="component" value="Chromosome 8"/>
</dbReference>
<reference evidence="1" key="2">
    <citation type="journal article" date="2023" name="Int. J. Mol. Sci.">
        <title>De Novo Assembly and Annotation of 11 Diverse Shrub Willow (Salix) Genomes Reveals Novel Gene Organization in Sex-Linked Regions.</title>
        <authorList>
            <person name="Hyden B."/>
            <person name="Feng K."/>
            <person name="Yates T.B."/>
            <person name="Jawdy S."/>
            <person name="Cereghino C."/>
            <person name="Smart L.B."/>
            <person name="Muchero W."/>
        </authorList>
    </citation>
    <scope>NUCLEOTIDE SEQUENCE</scope>
    <source>
        <tissue evidence="1">Shoot tip</tissue>
    </source>
</reference>
<protein>
    <submittedName>
        <fullName evidence="1">Uncharacterized protein</fullName>
    </submittedName>
</protein>
<proteinExistence type="predicted"/>
<keyword evidence="2" id="KW-1185">Reference proteome</keyword>
<dbReference type="EMBL" id="JAPFFK010000013">
    <property type="protein sequence ID" value="KAJ6726918.1"/>
    <property type="molecule type" value="Genomic_DNA"/>
</dbReference>
<sequence length="116" mass="12553">MTTVILQRSIQISPQEAHSGQLQMVDLSALSGVTGGAWRLEERRGRRLAGQGSDTDKVKNGVAERSGRSERWFWLVVVTESETIVGVRCGRGQRSFSEFGSGAVDLYVVGFGSAGH</sequence>
<evidence type="ECO:0000313" key="1">
    <source>
        <dbReference type="EMBL" id="KAJ6726918.1"/>
    </source>
</evidence>
<accession>A0A9Q0UBK4</accession>
<dbReference type="AlphaFoldDB" id="A0A9Q0UBK4"/>
<reference evidence="1" key="1">
    <citation type="submission" date="2022-11" db="EMBL/GenBank/DDBJ databases">
        <authorList>
            <person name="Hyden B.L."/>
            <person name="Feng K."/>
            <person name="Yates T."/>
            <person name="Jawdy S."/>
            <person name="Smart L.B."/>
            <person name="Muchero W."/>
        </authorList>
    </citation>
    <scope>NUCLEOTIDE SEQUENCE</scope>
    <source>
        <tissue evidence="1">Shoot tip</tissue>
    </source>
</reference>
<name>A0A9Q0UBK4_SALPP</name>
<gene>
    <name evidence="1" type="ORF">OIU79_004949</name>
</gene>